<dbReference type="PRINTS" id="PR00035">
    <property type="entry name" value="HTHGNTR"/>
</dbReference>
<evidence type="ECO:0000256" key="1">
    <source>
        <dbReference type="ARBA" id="ARBA00023015"/>
    </source>
</evidence>
<dbReference type="RefSeq" id="WP_029467397.1">
    <property type="nucleotide sequence ID" value="NZ_CABIXC010000016.1"/>
</dbReference>
<dbReference type="EMBL" id="QSON01000003">
    <property type="protein sequence ID" value="RGJ05899.1"/>
    <property type="molecule type" value="Genomic_DNA"/>
</dbReference>
<dbReference type="Gene3D" id="3.40.1410.10">
    <property type="entry name" value="Chorismate lyase-like"/>
    <property type="match status" value="1"/>
</dbReference>
<organism evidence="5 8">
    <name type="scientific">Hungatella hathewayi</name>
    <dbReference type="NCBI Taxonomy" id="154046"/>
    <lineage>
        <taxon>Bacteria</taxon>
        <taxon>Bacillati</taxon>
        <taxon>Bacillota</taxon>
        <taxon>Clostridia</taxon>
        <taxon>Lachnospirales</taxon>
        <taxon>Lachnospiraceae</taxon>
        <taxon>Hungatella</taxon>
    </lineage>
</organism>
<reference evidence="9 10" key="2">
    <citation type="submission" date="2018-08" db="EMBL/GenBank/DDBJ databases">
        <title>A genome reference for cultivated species of the human gut microbiota.</title>
        <authorList>
            <person name="Zou Y."/>
            <person name="Xue W."/>
            <person name="Luo G."/>
        </authorList>
    </citation>
    <scope>NUCLEOTIDE SEQUENCE [LARGE SCALE GENOMIC DNA]</scope>
    <source>
        <strain evidence="6 9">AF19-13AC</strain>
        <strain evidence="7 10">TM09-12</strain>
    </source>
</reference>
<dbReference type="EMBL" id="CYZE01000016">
    <property type="protein sequence ID" value="CUP02476.1"/>
    <property type="molecule type" value="Genomic_DNA"/>
</dbReference>
<dbReference type="Pfam" id="PF00392">
    <property type="entry name" value="GntR"/>
    <property type="match status" value="1"/>
</dbReference>
<dbReference type="EMBL" id="QTJW01000004">
    <property type="protein sequence ID" value="RGD71323.1"/>
    <property type="molecule type" value="Genomic_DNA"/>
</dbReference>
<dbReference type="SMART" id="SM00866">
    <property type="entry name" value="UTRA"/>
    <property type="match status" value="1"/>
</dbReference>
<dbReference type="InterPro" id="IPR000524">
    <property type="entry name" value="Tscrpt_reg_HTH_GntR"/>
</dbReference>
<dbReference type="GO" id="GO:0003677">
    <property type="term" value="F:DNA binding"/>
    <property type="evidence" value="ECO:0007669"/>
    <property type="project" value="UniProtKB-KW"/>
</dbReference>
<gene>
    <name evidence="5" type="primary">yidP</name>
    <name evidence="6" type="ORF">DWX31_06975</name>
    <name evidence="7" type="ORF">DXD79_07705</name>
    <name evidence="5" type="ORF">ERS852407_04731</name>
</gene>
<dbReference type="PROSITE" id="PS50949">
    <property type="entry name" value="HTH_GNTR"/>
    <property type="match status" value="1"/>
</dbReference>
<dbReference type="Gene3D" id="1.10.10.10">
    <property type="entry name" value="Winged helix-like DNA-binding domain superfamily/Winged helix DNA-binding domain"/>
    <property type="match status" value="1"/>
</dbReference>
<accession>A0A174JW94</accession>
<dbReference type="InterPro" id="IPR036390">
    <property type="entry name" value="WH_DNA-bd_sf"/>
</dbReference>
<evidence type="ECO:0000313" key="8">
    <source>
        <dbReference type="Proteomes" id="UP000095651"/>
    </source>
</evidence>
<reference evidence="5 8" key="1">
    <citation type="submission" date="2015-09" db="EMBL/GenBank/DDBJ databases">
        <authorList>
            <consortium name="Pathogen Informatics"/>
        </authorList>
    </citation>
    <scope>NUCLEOTIDE SEQUENCE [LARGE SCALE GENOMIC DNA]</scope>
    <source>
        <strain evidence="5 8">2789STDY5608850</strain>
    </source>
</reference>
<dbReference type="InterPro" id="IPR028978">
    <property type="entry name" value="Chorismate_lyase_/UTRA_dom_sf"/>
</dbReference>
<evidence type="ECO:0000259" key="4">
    <source>
        <dbReference type="PROSITE" id="PS50949"/>
    </source>
</evidence>
<evidence type="ECO:0000256" key="2">
    <source>
        <dbReference type="ARBA" id="ARBA00023125"/>
    </source>
</evidence>
<evidence type="ECO:0000313" key="10">
    <source>
        <dbReference type="Proteomes" id="UP000263014"/>
    </source>
</evidence>
<dbReference type="InterPro" id="IPR036388">
    <property type="entry name" value="WH-like_DNA-bd_sf"/>
</dbReference>
<dbReference type="SUPFAM" id="SSF46785">
    <property type="entry name" value="Winged helix' DNA-binding domain"/>
    <property type="match status" value="1"/>
</dbReference>
<name>A0A174JW94_9FIRM</name>
<dbReference type="SMART" id="SM00345">
    <property type="entry name" value="HTH_GNTR"/>
    <property type="match status" value="1"/>
</dbReference>
<dbReference type="InterPro" id="IPR011663">
    <property type="entry name" value="UTRA"/>
</dbReference>
<feature type="domain" description="HTH gntR-type" evidence="4">
    <location>
        <begin position="6"/>
        <end position="74"/>
    </location>
</feature>
<dbReference type="CDD" id="cd07377">
    <property type="entry name" value="WHTH_GntR"/>
    <property type="match status" value="1"/>
</dbReference>
<sequence length="237" mass="26873">MAEKRIAQYRQIENDLLEQINLGYYKKGDLIPTELELSATYHVSRVTVRKATDNLVAKGILQRVAGVGTFVSRSAVTQNPPPIQGFTDLMREQGLEPTTKVDVFTLQKSPANIASILGIEKEDPIYYIHRQRYGDGELLQLETTYMSARLYPDISIQILESSKYQYFEKVKGIKIAYSHHAVTPIHPSKEVAELFGIAQNTPIIKAANVTHLENGQIMDYTELILNSPKYQLTYIKR</sequence>
<protein>
    <submittedName>
        <fullName evidence="5 6">Transcriptional regulator</fullName>
    </submittedName>
</protein>
<keyword evidence="2" id="KW-0238">DNA-binding</keyword>
<dbReference type="PANTHER" id="PTHR44846:SF1">
    <property type="entry name" value="MANNOSYL-D-GLYCERATE TRANSPORT_METABOLISM SYSTEM REPRESSOR MNGR-RELATED"/>
    <property type="match status" value="1"/>
</dbReference>
<dbReference type="Proteomes" id="UP000095651">
    <property type="component" value="Unassembled WGS sequence"/>
</dbReference>
<dbReference type="GO" id="GO:0003700">
    <property type="term" value="F:DNA-binding transcription factor activity"/>
    <property type="evidence" value="ECO:0007669"/>
    <property type="project" value="InterPro"/>
</dbReference>
<evidence type="ECO:0000313" key="9">
    <source>
        <dbReference type="Proteomes" id="UP000261023"/>
    </source>
</evidence>
<dbReference type="AlphaFoldDB" id="A0A174JW94"/>
<evidence type="ECO:0000256" key="3">
    <source>
        <dbReference type="ARBA" id="ARBA00023163"/>
    </source>
</evidence>
<dbReference type="OrthoDB" id="9816541at2"/>
<dbReference type="InterPro" id="IPR050679">
    <property type="entry name" value="Bact_HTH_transcr_reg"/>
</dbReference>
<keyword evidence="3" id="KW-0804">Transcription</keyword>
<proteinExistence type="predicted"/>
<dbReference type="Pfam" id="PF07702">
    <property type="entry name" value="UTRA"/>
    <property type="match status" value="1"/>
</dbReference>
<evidence type="ECO:0000313" key="5">
    <source>
        <dbReference type="EMBL" id="CUP02476.1"/>
    </source>
</evidence>
<keyword evidence="1" id="KW-0805">Transcription regulation</keyword>
<dbReference type="GO" id="GO:0045892">
    <property type="term" value="P:negative regulation of DNA-templated transcription"/>
    <property type="evidence" value="ECO:0007669"/>
    <property type="project" value="TreeGrafter"/>
</dbReference>
<evidence type="ECO:0000313" key="7">
    <source>
        <dbReference type="EMBL" id="RGJ05899.1"/>
    </source>
</evidence>
<dbReference type="SUPFAM" id="SSF64288">
    <property type="entry name" value="Chorismate lyase-like"/>
    <property type="match status" value="1"/>
</dbReference>
<dbReference type="PANTHER" id="PTHR44846">
    <property type="entry name" value="MANNOSYL-D-GLYCERATE TRANSPORT/METABOLISM SYSTEM REPRESSOR MNGR-RELATED"/>
    <property type="match status" value="1"/>
</dbReference>
<dbReference type="Proteomes" id="UP000263014">
    <property type="component" value="Unassembled WGS sequence"/>
</dbReference>
<dbReference type="Proteomes" id="UP000261023">
    <property type="component" value="Unassembled WGS sequence"/>
</dbReference>
<evidence type="ECO:0000313" key="6">
    <source>
        <dbReference type="EMBL" id="RGD71323.1"/>
    </source>
</evidence>